<sequence>MYLLPVRFSNLTSNGIIMLCIASLAFAVAFSGGSAASNTNNTIIETTTKRAWLSEGLAGSRTWKKPPVTEDVGRTWLEKQDCRADKPASTIYIRPISSFCYTSSMGDTRTIRLFQWMTSPSVARIPRLWRPVTHIHVRAMMNPNRIFIGALSQPFASHSVREMLRETCDHSTHGTVE</sequence>
<accession>A0AAE0SZL2</accession>
<name>A0AAE0SZL2_9BIVA</name>
<reference evidence="1" key="1">
    <citation type="journal article" date="2021" name="Genome Biol. Evol.">
        <title>A High-Quality Reference Genome for a Parasitic Bivalve with Doubly Uniparental Inheritance (Bivalvia: Unionida).</title>
        <authorList>
            <person name="Smith C.H."/>
        </authorList>
    </citation>
    <scope>NUCLEOTIDE SEQUENCE</scope>
    <source>
        <strain evidence="1">CHS0354</strain>
    </source>
</reference>
<dbReference type="EMBL" id="JAEAOA010001191">
    <property type="protein sequence ID" value="KAK3600881.1"/>
    <property type="molecule type" value="Genomic_DNA"/>
</dbReference>
<keyword evidence="2" id="KW-1185">Reference proteome</keyword>
<dbReference type="Proteomes" id="UP001195483">
    <property type="component" value="Unassembled WGS sequence"/>
</dbReference>
<comment type="caution">
    <text evidence="1">The sequence shown here is derived from an EMBL/GenBank/DDBJ whole genome shotgun (WGS) entry which is preliminary data.</text>
</comment>
<reference evidence="1" key="3">
    <citation type="submission" date="2023-05" db="EMBL/GenBank/DDBJ databases">
        <authorList>
            <person name="Smith C.H."/>
        </authorList>
    </citation>
    <scope>NUCLEOTIDE SEQUENCE</scope>
    <source>
        <strain evidence="1">CHS0354</strain>
        <tissue evidence="1">Mantle</tissue>
    </source>
</reference>
<organism evidence="1 2">
    <name type="scientific">Potamilus streckersoni</name>
    <dbReference type="NCBI Taxonomy" id="2493646"/>
    <lineage>
        <taxon>Eukaryota</taxon>
        <taxon>Metazoa</taxon>
        <taxon>Spiralia</taxon>
        <taxon>Lophotrochozoa</taxon>
        <taxon>Mollusca</taxon>
        <taxon>Bivalvia</taxon>
        <taxon>Autobranchia</taxon>
        <taxon>Heteroconchia</taxon>
        <taxon>Palaeoheterodonta</taxon>
        <taxon>Unionida</taxon>
        <taxon>Unionoidea</taxon>
        <taxon>Unionidae</taxon>
        <taxon>Ambleminae</taxon>
        <taxon>Lampsilini</taxon>
        <taxon>Potamilus</taxon>
    </lineage>
</organism>
<reference evidence="1" key="2">
    <citation type="journal article" date="2021" name="Genome Biol. Evol.">
        <title>Developing a high-quality reference genome for a parasitic bivalve with doubly uniparental inheritance (Bivalvia: Unionida).</title>
        <authorList>
            <person name="Smith C.H."/>
        </authorList>
    </citation>
    <scope>NUCLEOTIDE SEQUENCE</scope>
    <source>
        <strain evidence="1">CHS0354</strain>
        <tissue evidence="1">Mantle</tissue>
    </source>
</reference>
<dbReference type="AlphaFoldDB" id="A0AAE0SZL2"/>
<evidence type="ECO:0000313" key="1">
    <source>
        <dbReference type="EMBL" id="KAK3600881.1"/>
    </source>
</evidence>
<protein>
    <submittedName>
        <fullName evidence="1">Uncharacterized protein</fullName>
    </submittedName>
</protein>
<proteinExistence type="predicted"/>
<evidence type="ECO:0000313" key="2">
    <source>
        <dbReference type="Proteomes" id="UP001195483"/>
    </source>
</evidence>
<gene>
    <name evidence="1" type="ORF">CHS0354_019229</name>
</gene>